<keyword evidence="2" id="KW-1185">Reference proteome</keyword>
<evidence type="ECO:0000313" key="1">
    <source>
        <dbReference type="EMBL" id="AHC40278.1"/>
    </source>
</evidence>
<dbReference type="EMBL" id="CP006935">
    <property type="protein sequence ID" value="AHC40278.1"/>
    <property type="molecule type" value="Genomic_DNA"/>
</dbReference>
<dbReference type="Proteomes" id="UP000018745">
    <property type="component" value="Chromosome"/>
</dbReference>
<sequence>MACVDKYKKVSFKWFDYKSNSPIEVVKLAFKPLSLKLKLKVTENNPYDWKWFYIGESEGISFKNVAFGNDEHNFTGNECAVSGNEENWKINCS</sequence>
<proteinExistence type="predicted"/>
<accession>A0ABM5P1T5</accession>
<protein>
    <submittedName>
        <fullName evidence="1">Uncharacterized protein</fullName>
    </submittedName>
</protein>
<evidence type="ECO:0000313" key="2">
    <source>
        <dbReference type="Proteomes" id="UP000018745"/>
    </source>
</evidence>
<dbReference type="RefSeq" id="WP_024071198.1">
    <property type="nucleotide sequence ID" value="NC_023062.1"/>
</dbReference>
<gene>
    <name evidence="1" type="ORF">OVS_02080</name>
</gene>
<reference evidence="1 2" key="1">
    <citation type="journal article" date="2014" name="Genome Announc.">
        <title>Complete Genome Sequence of Mycoplasma ovis Strain Michigan, a Hemoplasma of Sheep with Two Distinct 16S rRNA Genes.</title>
        <authorList>
            <person name="Deshuillers P.L."/>
            <person name="Santos A.P."/>
            <person name="do Nascimento N.C."/>
            <person name="Hampel J.A."/>
            <person name="Bergin I.L."/>
            <person name="Dyson M.C."/>
            <person name="Messick J.B."/>
        </authorList>
    </citation>
    <scope>NUCLEOTIDE SEQUENCE [LARGE SCALE GENOMIC DNA]</scope>
    <source>
        <strain evidence="1 2">Michigan</strain>
    </source>
</reference>
<name>A0ABM5P1T5_9MOLU</name>
<organism evidence="1 2">
    <name type="scientific">Mycoplasma ovis str. Michigan</name>
    <dbReference type="NCBI Taxonomy" id="1415773"/>
    <lineage>
        <taxon>Bacteria</taxon>
        <taxon>Bacillati</taxon>
        <taxon>Mycoplasmatota</taxon>
        <taxon>Mollicutes</taxon>
        <taxon>Mycoplasmataceae</taxon>
        <taxon>Mycoplasma</taxon>
    </lineage>
</organism>